<name>A0ABV8FMH2_9ACTN</name>
<sequence>MSRNNAGLSAERIITEALRIIDGQGLRRLTMRRLGDALEVEAMAVYHHFPLGKEALFDGIVDYITDVSRADTTLAPADPPAGAPGSGDGDDDTDDDPVDDRPWDERLRGWAYDYRARLLRHSGALPLLINRRPDSVAALRALDLHYAAFTEAGLNGAAVVRAGAALDAYVTGAVVHEVRAGGLPGPDPASVDGRFPHVAALRDVGADHEQEFREGLDTLLAGLTGR</sequence>
<keyword evidence="1" id="KW-0805">Transcription regulation</keyword>
<feature type="compositionally biased region" description="Acidic residues" evidence="4">
    <location>
        <begin position="88"/>
        <end position="98"/>
    </location>
</feature>
<organism evidence="7 8">
    <name type="scientific">Nocardiopsis sediminis</name>
    <dbReference type="NCBI Taxonomy" id="1778267"/>
    <lineage>
        <taxon>Bacteria</taxon>
        <taxon>Bacillati</taxon>
        <taxon>Actinomycetota</taxon>
        <taxon>Actinomycetes</taxon>
        <taxon>Streptosporangiales</taxon>
        <taxon>Nocardiopsidaceae</taxon>
        <taxon>Nocardiopsis</taxon>
    </lineage>
</organism>
<gene>
    <name evidence="7" type="ORF">ACFOVU_08150</name>
</gene>
<dbReference type="InterPro" id="IPR004111">
    <property type="entry name" value="Repressor_TetR_C"/>
</dbReference>
<keyword evidence="3" id="KW-0804">Transcription</keyword>
<dbReference type="Pfam" id="PF02909">
    <property type="entry name" value="TetR_C_1"/>
    <property type="match status" value="1"/>
</dbReference>
<dbReference type="SUPFAM" id="SSF46689">
    <property type="entry name" value="Homeodomain-like"/>
    <property type="match status" value="1"/>
</dbReference>
<evidence type="ECO:0000313" key="7">
    <source>
        <dbReference type="EMBL" id="MFC3995881.1"/>
    </source>
</evidence>
<dbReference type="InterPro" id="IPR050109">
    <property type="entry name" value="HTH-type_TetR-like_transc_reg"/>
</dbReference>
<dbReference type="Gene3D" id="1.10.357.10">
    <property type="entry name" value="Tetracycline Repressor, domain 2"/>
    <property type="match status" value="1"/>
</dbReference>
<feature type="domain" description="HTH tetR-type" evidence="5">
    <location>
        <begin position="13"/>
        <end position="58"/>
    </location>
</feature>
<evidence type="ECO:0000256" key="2">
    <source>
        <dbReference type="ARBA" id="ARBA00023125"/>
    </source>
</evidence>
<dbReference type="Proteomes" id="UP001595847">
    <property type="component" value="Unassembled WGS sequence"/>
</dbReference>
<feature type="domain" description="Tetracycline repressor TetR C-terminal" evidence="6">
    <location>
        <begin position="100"/>
        <end position="224"/>
    </location>
</feature>
<evidence type="ECO:0000259" key="5">
    <source>
        <dbReference type="Pfam" id="PF00440"/>
    </source>
</evidence>
<evidence type="ECO:0000256" key="3">
    <source>
        <dbReference type="ARBA" id="ARBA00023163"/>
    </source>
</evidence>
<dbReference type="InterPro" id="IPR009057">
    <property type="entry name" value="Homeodomain-like_sf"/>
</dbReference>
<evidence type="ECO:0000259" key="6">
    <source>
        <dbReference type="Pfam" id="PF02909"/>
    </source>
</evidence>
<evidence type="ECO:0000256" key="4">
    <source>
        <dbReference type="SAM" id="MobiDB-lite"/>
    </source>
</evidence>
<dbReference type="PANTHER" id="PTHR30055:SF151">
    <property type="entry name" value="TRANSCRIPTIONAL REGULATORY PROTEIN"/>
    <property type="match status" value="1"/>
</dbReference>
<dbReference type="InterPro" id="IPR001647">
    <property type="entry name" value="HTH_TetR"/>
</dbReference>
<dbReference type="PANTHER" id="PTHR30055">
    <property type="entry name" value="HTH-TYPE TRANSCRIPTIONAL REGULATOR RUTR"/>
    <property type="match status" value="1"/>
</dbReference>
<dbReference type="Pfam" id="PF00440">
    <property type="entry name" value="TetR_N"/>
    <property type="match status" value="1"/>
</dbReference>
<evidence type="ECO:0000256" key="1">
    <source>
        <dbReference type="ARBA" id="ARBA00023015"/>
    </source>
</evidence>
<reference evidence="8" key="1">
    <citation type="journal article" date="2019" name="Int. J. Syst. Evol. Microbiol.">
        <title>The Global Catalogue of Microorganisms (GCM) 10K type strain sequencing project: providing services to taxonomists for standard genome sequencing and annotation.</title>
        <authorList>
            <consortium name="The Broad Institute Genomics Platform"/>
            <consortium name="The Broad Institute Genome Sequencing Center for Infectious Disease"/>
            <person name="Wu L."/>
            <person name="Ma J."/>
        </authorList>
    </citation>
    <scope>NUCLEOTIDE SEQUENCE [LARGE SCALE GENOMIC DNA]</scope>
    <source>
        <strain evidence="8">TBRC 1826</strain>
    </source>
</reference>
<dbReference type="SUPFAM" id="SSF48498">
    <property type="entry name" value="Tetracyclin repressor-like, C-terminal domain"/>
    <property type="match status" value="1"/>
</dbReference>
<evidence type="ECO:0000313" key="8">
    <source>
        <dbReference type="Proteomes" id="UP001595847"/>
    </source>
</evidence>
<dbReference type="EMBL" id="JBHSBH010000005">
    <property type="protein sequence ID" value="MFC3995881.1"/>
    <property type="molecule type" value="Genomic_DNA"/>
</dbReference>
<protein>
    <submittedName>
        <fullName evidence="7">TetR/AcrR family transcriptional regulator</fullName>
    </submittedName>
</protein>
<keyword evidence="8" id="KW-1185">Reference proteome</keyword>
<dbReference type="RefSeq" id="WP_378531434.1">
    <property type="nucleotide sequence ID" value="NZ_JBHSBH010000005.1"/>
</dbReference>
<proteinExistence type="predicted"/>
<dbReference type="InterPro" id="IPR036271">
    <property type="entry name" value="Tet_transcr_reg_TetR-rel_C_sf"/>
</dbReference>
<feature type="region of interest" description="Disordered" evidence="4">
    <location>
        <begin position="73"/>
        <end position="102"/>
    </location>
</feature>
<comment type="caution">
    <text evidence="7">The sequence shown here is derived from an EMBL/GenBank/DDBJ whole genome shotgun (WGS) entry which is preliminary data.</text>
</comment>
<keyword evidence="2" id="KW-0238">DNA-binding</keyword>
<dbReference type="Gene3D" id="1.10.10.60">
    <property type="entry name" value="Homeodomain-like"/>
    <property type="match status" value="1"/>
</dbReference>
<accession>A0ABV8FMH2</accession>